<evidence type="ECO:0008006" key="13">
    <source>
        <dbReference type="Google" id="ProtNLM"/>
    </source>
</evidence>
<dbReference type="PANTHER" id="PTHR13121">
    <property type="entry name" value="GPI TRANSAMIDASE COMPONENT PIG-U"/>
    <property type="match status" value="1"/>
</dbReference>
<feature type="transmembrane region" description="Helical" evidence="9">
    <location>
        <begin position="158"/>
        <end position="180"/>
    </location>
</feature>
<dbReference type="RefSeq" id="XP_012178548.1">
    <property type="nucleotide sequence ID" value="XM_012323158.1"/>
</dbReference>
<dbReference type="Proteomes" id="UP000006352">
    <property type="component" value="Unassembled WGS sequence"/>
</dbReference>
<evidence type="ECO:0000256" key="6">
    <source>
        <dbReference type="ARBA" id="ARBA00022824"/>
    </source>
</evidence>
<keyword evidence="5 9" id="KW-0812">Transmembrane</keyword>
<dbReference type="PANTHER" id="PTHR13121:SF0">
    <property type="entry name" value="PHOSPHATIDYLINOSITOL GLYCAN ANCHOR BIOSYNTHESIS CLASS U PROTEIN"/>
    <property type="match status" value="1"/>
</dbReference>
<comment type="similarity">
    <text evidence="3">Belongs to the PIGU family.</text>
</comment>
<comment type="pathway">
    <text evidence="2">Glycolipid biosynthesis; glycosylphosphatidylinositol-anchor biosynthesis.</text>
</comment>
<dbReference type="GeneID" id="24094176"/>
<evidence type="ECO:0000256" key="3">
    <source>
        <dbReference type="ARBA" id="ARBA00010026"/>
    </source>
</evidence>
<evidence type="ECO:0000256" key="8">
    <source>
        <dbReference type="ARBA" id="ARBA00023136"/>
    </source>
</evidence>
<keyword evidence="10" id="KW-0732">Signal</keyword>
<evidence type="ECO:0000256" key="10">
    <source>
        <dbReference type="SAM" id="SignalP"/>
    </source>
</evidence>
<feature type="transmembrane region" description="Helical" evidence="9">
    <location>
        <begin position="288"/>
        <end position="307"/>
    </location>
</feature>
<evidence type="ECO:0000256" key="4">
    <source>
        <dbReference type="ARBA" id="ARBA00022502"/>
    </source>
</evidence>
<dbReference type="EMBL" id="HE796924">
    <property type="protein sequence ID" value="CCL99265.1"/>
    <property type="molecule type" value="Genomic_DNA"/>
</dbReference>
<dbReference type="Pfam" id="PF06728">
    <property type="entry name" value="PIG-U"/>
    <property type="match status" value="1"/>
</dbReference>
<organism evidence="11 12">
    <name type="scientific">Fibroporia radiculosa</name>
    <dbReference type="NCBI Taxonomy" id="599839"/>
    <lineage>
        <taxon>Eukaryota</taxon>
        <taxon>Fungi</taxon>
        <taxon>Dikarya</taxon>
        <taxon>Basidiomycota</taxon>
        <taxon>Agaricomycotina</taxon>
        <taxon>Agaricomycetes</taxon>
        <taxon>Polyporales</taxon>
        <taxon>Fibroporiaceae</taxon>
        <taxon>Fibroporia</taxon>
    </lineage>
</organism>
<dbReference type="UniPathway" id="UPA00196"/>
<evidence type="ECO:0000256" key="5">
    <source>
        <dbReference type="ARBA" id="ARBA00022692"/>
    </source>
</evidence>
<evidence type="ECO:0000256" key="7">
    <source>
        <dbReference type="ARBA" id="ARBA00022989"/>
    </source>
</evidence>
<feature type="signal peptide" evidence="10">
    <location>
        <begin position="1"/>
        <end position="20"/>
    </location>
</feature>
<protein>
    <recommendedName>
        <fullName evidence="13">PIG-U-domain-containing protein</fullName>
    </recommendedName>
</protein>
<keyword evidence="8 9" id="KW-0472">Membrane</keyword>
<dbReference type="GO" id="GO:0042765">
    <property type="term" value="C:GPI-anchor transamidase complex"/>
    <property type="evidence" value="ECO:0007669"/>
    <property type="project" value="InterPro"/>
</dbReference>
<gene>
    <name evidence="11" type="ORF">FIBRA_01280</name>
</gene>
<dbReference type="FunCoup" id="J4GJR7">
    <property type="interactions" value="415"/>
</dbReference>
<dbReference type="AlphaFoldDB" id="J4GJR7"/>
<keyword evidence="7 9" id="KW-1133">Transmembrane helix</keyword>
<comment type="subcellular location">
    <subcellularLocation>
        <location evidence="1">Endoplasmic reticulum membrane</location>
        <topology evidence="1">Multi-pass membrane protein</topology>
    </subcellularLocation>
</comment>
<keyword evidence="12" id="KW-1185">Reference proteome</keyword>
<feature type="chain" id="PRO_5003778091" description="PIG-U-domain-containing protein" evidence="10">
    <location>
        <begin position="21"/>
        <end position="401"/>
    </location>
</feature>
<dbReference type="GO" id="GO:0016255">
    <property type="term" value="P:attachment of GPI anchor to protein"/>
    <property type="evidence" value="ECO:0007669"/>
    <property type="project" value="InterPro"/>
</dbReference>
<dbReference type="HOGENOM" id="CLU_030193_0_0_1"/>
<evidence type="ECO:0000256" key="9">
    <source>
        <dbReference type="SAM" id="Phobius"/>
    </source>
</evidence>
<name>J4GJR7_9APHY</name>
<sequence length="401" mass="44563">MDFSQVPVFSALVAARLCLALSPLPVDQVYKLANSPAVQEGVYLLQHGLDPYYEGAVRHSPLLLSLFSTVLPLTTLTAPLLWTACDAVSAWALVNIWRARLNVSHSSRDALVAASYLLNPYIVMPSLALSTSSYENALCLLALLFACRGQRSMSLLTFAFLVQLSLSTVHLVIPLMLLIVTGPVSRLASPQPLDTDKIKLLPPLAAEFILYSLFLTLAATISSGSCAWIEQSWMAPFLLPDLTPNTGLWWYYFTEMFDHFRPFFLMVFSVHLFIYVIPICLKFQHDILYGWYLLLGVFATFKSYPTLSDPGLFISMISVFPEVFPYLSYSVITGLLHLHASLLLPLFHSLWLTQGTGNANFFYASTLVFGMANGGVLLDSIRAGLRIAMGELKYDHDVVQE</sequence>
<dbReference type="InParanoid" id="J4GJR7"/>
<reference evidence="11 12" key="1">
    <citation type="journal article" date="2012" name="Appl. Environ. Microbiol.">
        <title>Short-read sequencing for genomic analysis of the brown rot fungus Fibroporia radiculosa.</title>
        <authorList>
            <person name="Tang J.D."/>
            <person name="Perkins A.D."/>
            <person name="Sonstegard T.S."/>
            <person name="Schroeder S.G."/>
            <person name="Burgess S.C."/>
            <person name="Diehl S.V."/>
        </authorList>
    </citation>
    <scope>NUCLEOTIDE SEQUENCE [LARGE SCALE GENOMIC DNA]</scope>
    <source>
        <strain evidence="11 12">TFFH 294</strain>
    </source>
</reference>
<keyword evidence="6" id="KW-0256">Endoplasmic reticulum</keyword>
<feature type="transmembrane region" description="Helical" evidence="9">
    <location>
        <begin position="359"/>
        <end position="378"/>
    </location>
</feature>
<dbReference type="InterPro" id="IPR009600">
    <property type="entry name" value="PIG-U"/>
</dbReference>
<feature type="transmembrane region" description="Helical" evidence="9">
    <location>
        <begin position="233"/>
        <end position="251"/>
    </location>
</feature>
<accession>J4GJR7</accession>
<dbReference type="OrthoDB" id="549017at2759"/>
<feature type="transmembrane region" description="Helical" evidence="9">
    <location>
        <begin position="121"/>
        <end position="146"/>
    </location>
</feature>
<keyword evidence="4" id="KW-0337">GPI-anchor biosynthesis</keyword>
<proteinExistence type="inferred from homology"/>
<evidence type="ECO:0000256" key="1">
    <source>
        <dbReference type="ARBA" id="ARBA00004477"/>
    </source>
</evidence>
<feature type="transmembrane region" description="Helical" evidence="9">
    <location>
        <begin position="200"/>
        <end position="221"/>
    </location>
</feature>
<dbReference type="STRING" id="599839.J4GJR7"/>
<feature type="transmembrane region" description="Helical" evidence="9">
    <location>
        <begin position="327"/>
        <end position="347"/>
    </location>
</feature>
<evidence type="ECO:0000256" key="2">
    <source>
        <dbReference type="ARBA" id="ARBA00004687"/>
    </source>
</evidence>
<evidence type="ECO:0000313" key="11">
    <source>
        <dbReference type="EMBL" id="CCL99265.1"/>
    </source>
</evidence>
<feature type="transmembrane region" description="Helical" evidence="9">
    <location>
        <begin position="263"/>
        <end position="281"/>
    </location>
</feature>
<dbReference type="GO" id="GO:0006506">
    <property type="term" value="P:GPI anchor biosynthetic process"/>
    <property type="evidence" value="ECO:0007669"/>
    <property type="project" value="UniProtKB-UniPathway"/>
</dbReference>
<evidence type="ECO:0000313" key="12">
    <source>
        <dbReference type="Proteomes" id="UP000006352"/>
    </source>
</evidence>